<evidence type="ECO:0000313" key="3">
    <source>
        <dbReference type="Proteomes" id="UP001642487"/>
    </source>
</evidence>
<reference evidence="2 3" key="1">
    <citation type="submission" date="2024-03" db="EMBL/GenBank/DDBJ databases">
        <authorList>
            <person name="Gkanogiannis A."/>
            <person name="Becerra Lopez-Lavalle L."/>
        </authorList>
    </citation>
    <scope>NUCLEOTIDE SEQUENCE [LARGE SCALE GENOMIC DNA]</scope>
</reference>
<protein>
    <submittedName>
        <fullName evidence="2">Uncharacterized protein</fullName>
    </submittedName>
</protein>
<organism evidence="2 3">
    <name type="scientific">Citrullus colocynthis</name>
    <name type="common">colocynth</name>
    <dbReference type="NCBI Taxonomy" id="252529"/>
    <lineage>
        <taxon>Eukaryota</taxon>
        <taxon>Viridiplantae</taxon>
        <taxon>Streptophyta</taxon>
        <taxon>Embryophyta</taxon>
        <taxon>Tracheophyta</taxon>
        <taxon>Spermatophyta</taxon>
        <taxon>Magnoliopsida</taxon>
        <taxon>eudicotyledons</taxon>
        <taxon>Gunneridae</taxon>
        <taxon>Pentapetalae</taxon>
        <taxon>rosids</taxon>
        <taxon>fabids</taxon>
        <taxon>Cucurbitales</taxon>
        <taxon>Cucurbitaceae</taxon>
        <taxon>Benincaseae</taxon>
        <taxon>Citrullus</taxon>
    </lineage>
</organism>
<feature type="region of interest" description="Disordered" evidence="1">
    <location>
        <begin position="18"/>
        <end position="41"/>
    </location>
</feature>
<dbReference type="Proteomes" id="UP001642487">
    <property type="component" value="Chromosome 9"/>
</dbReference>
<dbReference type="EMBL" id="OZ021743">
    <property type="protein sequence ID" value="CAK9329557.1"/>
    <property type="molecule type" value="Genomic_DNA"/>
</dbReference>
<evidence type="ECO:0000313" key="2">
    <source>
        <dbReference type="EMBL" id="CAK9329557.1"/>
    </source>
</evidence>
<gene>
    <name evidence="2" type="ORF">CITCOLO1_LOCUS22026</name>
</gene>
<accession>A0ABP0ZFW2</accession>
<name>A0ABP0ZFW2_9ROSI</name>
<evidence type="ECO:0000256" key="1">
    <source>
        <dbReference type="SAM" id="MobiDB-lite"/>
    </source>
</evidence>
<feature type="compositionally biased region" description="Pro residues" evidence="1">
    <location>
        <begin position="24"/>
        <end position="39"/>
    </location>
</feature>
<sequence>MSFLHSSASAALLKRLKSTTGSSIPPPSPRHFPSPPPLFRPTGSLKPQSKCTILFDKKVFFPDLNGCSSRPPSQLHASRPIPSPSLSFLQPSVAFLSSPESRSWSVAPVVRRSLQLPALAVLSAVCRPPSSPLGHHTVRQGVEILDSIGFTAVQRGVGVILLARSF</sequence>
<keyword evidence="3" id="KW-1185">Reference proteome</keyword>
<proteinExistence type="predicted"/>